<dbReference type="Gene3D" id="3.40.50.300">
    <property type="entry name" value="P-loop containing nucleotide triphosphate hydrolases"/>
    <property type="match status" value="1"/>
</dbReference>
<dbReference type="GO" id="GO:0003677">
    <property type="term" value="F:DNA binding"/>
    <property type="evidence" value="ECO:0007669"/>
    <property type="project" value="InterPro"/>
</dbReference>
<dbReference type="PANTHER" id="PTHR11472:SF41">
    <property type="entry name" value="ATP-DEPENDENT DNA HELICASE DDX11-RELATED"/>
    <property type="match status" value="1"/>
</dbReference>
<dbReference type="SMART" id="SM00488">
    <property type="entry name" value="DEXDc2"/>
    <property type="match status" value="1"/>
</dbReference>
<evidence type="ECO:0000313" key="7">
    <source>
        <dbReference type="WBParaSite" id="GPUH_0001753001-mRNA-1"/>
    </source>
</evidence>
<dbReference type="InterPro" id="IPR010614">
    <property type="entry name" value="RAD3-like_helicase_DEAD"/>
</dbReference>
<feature type="domain" description="Helicase ATP-binding" evidence="4">
    <location>
        <begin position="1"/>
        <end position="161"/>
    </location>
</feature>
<evidence type="ECO:0000313" key="6">
    <source>
        <dbReference type="Proteomes" id="UP000271098"/>
    </source>
</evidence>
<keyword evidence="1" id="KW-0547">Nucleotide-binding</keyword>
<keyword evidence="2" id="KW-0378">Hydrolase</keyword>
<evidence type="ECO:0000256" key="3">
    <source>
        <dbReference type="ARBA" id="ARBA00022840"/>
    </source>
</evidence>
<dbReference type="GO" id="GO:0005634">
    <property type="term" value="C:nucleus"/>
    <property type="evidence" value="ECO:0007669"/>
    <property type="project" value="TreeGrafter"/>
</dbReference>
<dbReference type="InterPro" id="IPR006554">
    <property type="entry name" value="Helicase-like_DEXD_c2"/>
</dbReference>
<protein>
    <submittedName>
        <fullName evidence="7">Helicase ATP-binding domain-containing protein</fullName>
    </submittedName>
</protein>
<dbReference type="InterPro" id="IPR027417">
    <property type="entry name" value="P-loop_NTPase"/>
</dbReference>
<keyword evidence="6" id="KW-1185">Reference proteome</keyword>
<dbReference type="PANTHER" id="PTHR11472">
    <property type="entry name" value="DNA REPAIR DEAD HELICASE RAD3/XP-D SUBFAMILY MEMBER"/>
    <property type="match status" value="1"/>
</dbReference>
<keyword evidence="3" id="KW-0067">ATP-binding</keyword>
<dbReference type="Proteomes" id="UP000271098">
    <property type="component" value="Unassembled WGS sequence"/>
</dbReference>
<dbReference type="GO" id="GO:0034085">
    <property type="term" value="P:establishment of sister chromatid cohesion"/>
    <property type="evidence" value="ECO:0007669"/>
    <property type="project" value="TreeGrafter"/>
</dbReference>
<dbReference type="Pfam" id="PF06733">
    <property type="entry name" value="DEAD_2"/>
    <property type="match status" value="1"/>
</dbReference>
<dbReference type="PROSITE" id="PS51193">
    <property type="entry name" value="HELICASE_ATP_BIND_2"/>
    <property type="match status" value="1"/>
</dbReference>
<evidence type="ECO:0000259" key="4">
    <source>
        <dbReference type="PROSITE" id="PS51193"/>
    </source>
</evidence>
<dbReference type="InterPro" id="IPR045028">
    <property type="entry name" value="DinG/Rad3-like"/>
</dbReference>
<dbReference type="WBParaSite" id="GPUH_0001753001-mRNA-1">
    <property type="protein sequence ID" value="GPUH_0001753001-mRNA-1"/>
    <property type="gene ID" value="GPUH_0001753001"/>
</dbReference>
<reference evidence="5 6" key="2">
    <citation type="submission" date="2018-11" db="EMBL/GenBank/DDBJ databases">
        <authorList>
            <consortium name="Pathogen Informatics"/>
        </authorList>
    </citation>
    <scope>NUCLEOTIDE SEQUENCE [LARGE SCALE GENOMIC DNA]</scope>
</reference>
<dbReference type="GO" id="GO:0016818">
    <property type="term" value="F:hydrolase activity, acting on acid anhydrides, in phosphorus-containing anhydrides"/>
    <property type="evidence" value="ECO:0007669"/>
    <property type="project" value="InterPro"/>
</dbReference>
<proteinExistence type="predicted"/>
<sequence>MGFWISGFLDFLEWECAKSSCGKSCPFTRSDAIEDLCDGLLANKLSGIADLADNGKKISGCPYFGTRKAVPYSQLIMCPYQVLLQEDARKAWGLDLRDNVVVIDEAHNLLEIITNSHSATLSVNALQNIRRVLKLFDLLEYIEQSHLIAKLTKFSKRLEKENQNPKDEPVRYVSGVERLMGVRDVVASEDPKTNKSPARTEREESTAAFAFHSLKRFLDLLTLRYVDSRIIIECSSEKINARYHYLFSLIFK</sequence>
<dbReference type="EMBL" id="UYRT01085277">
    <property type="protein sequence ID" value="VDN29936.1"/>
    <property type="molecule type" value="Genomic_DNA"/>
</dbReference>
<dbReference type="OrthoDB" id="267079at2759"/>
<gene>
    <name evidence="5" type="ORF">GPUH_LOCUS17508</name>
</gene>
<dbReference type="GO" id="GO:0003678">
    <property type="term" value="F:DNA helicase activity"/>
    <property type="evidence" value="ECO:0007669"/>
    <property type="project" value="InterPro"/>
</dbReference>
<evidence type="ECO:0000313" key="5">
    <source>
        <dbReference type="EMBL" id="VDN29936.1"/>
    </source>
</evidence>
<organism evidence="7">
    <name type="scientific">Gongylonema pulchrum</name>
    <dbReference type="NCBI Taxonomy" id="637853"/>
    <lineage>
        <taxon>Eukaryota</taxon>
        <taxon>Metazoa</taxon>
        <taxon>Ecdysozoa</taxon>
        <taxon>Nematoda</taxon>
        <taxon>Chromadorea</taxon>
        <taxon>Rhabditida</taxon>
        <taxon>Spirurina</taxon>
        <taxon>Spiruromorpha</taxon>
        <taxon>Spiruroidea</taxon>
        <taxon>Gongylonematidae</taxon>
        <taxon>Gongylonema</taxon>
    </lineage>
</organism>
<dbReference type="AlphaFoldDB" id="A0A183E967"/>
<name>A0A183E967_9BILA</name>
<dbReference type="GO" id="GO:0005524">
    <property type="term" value="F:ATP binding"/>
    <property type="evidence" value="ECO:0007669"/>
    <property type="project" value="UniProtKB-KW"/>
</dbReference>
<evidence type="ECO:0000256" key="2">
    <source>
        <dbReference type="ARBA" id="ARBA00022801"/>
    </source>
</evidence>
<evidence type="ECO:0000256" key="1">
    <source>
        <dbReference type="ARBA" id="ARBA00022741"/>
    </source>
</evidence>
<reference evidence="7" key="1">
    <citation type="submission" date="2016-06" db="UniProtKB">
        <authorList>
            <consortium name="WormBaseParasite"/>
        </authorList>
    </citation>
    <scope>IDENTIFICATION</scope>
</reference>
<dbReference type="InterPro" id="IPR014013">
    <property type="entry name" value="Helic_SF1/SF2_ATP-bd_DinG/Rad3"/>
</dbReference>
<accession>A0A183E967</accession>